<dbReference type="EMBL" id="JNCF01000007">
    <property type="protein sequence ID" value="KGP63935.1"/>
    <property type="molecule type" value="Genomic_DNA"/>
</dbReference>
<dbReference type="AlphaFoldDB" id="A0A0A2SS70"/>
<feature type="coiled-coil region" evidence="1">
    <location>
        <begin position="299"/>
        <end position="345"/>
    </location>
</feature>
<evidence type="ECO:0000313" key="3">
    <source>
        <dbReference type="Proteomes" id="UP000054422"/>
    </source>
</evidence>
<accession>A0A0A2SS70</accession>
<keyword evidence="3" id="KW-1185">Reference proteome</keyword>
<comment type="caution">
    <text evidence="2">The sequence shown here is derived from an EMBL/GenBank/DDBJ whole genome shotgun (WGS) entry which is preliminary data.</text>
</comment>
<keyword evidence="1" id="KW-0175">Coiled coil</keyword>
<proteinExistence type="predicted"/>
<organism evidence="2 3">
    <name type="scientific">Legionella norrlandica</name>
    <dbReference type="NCBI Taxonomy" id="1498499"/>
    <lineage>
        <taxon>Bacteria</taxon>
        <taxon>Pseudomonadati</taxon>
        <taxon>Pseudomonadota</taxon>
        <taxon>Gammaproteobacteria</taxon>
        <taxon>Legionellales</taxon>
        <taxon>Legionellaceae</taxon>
        <taxon>Legionella</taxon>
    </lineage>
</organism>
<reference evidence="2 3" key="1">
    <citation type="submission" date="2014-05" db="EMBL/GenBank/DDBJ databases">
        <authorList>
            <person name="Rizzardi K."/>
            <person name="Winiecka-Krusnell J."/>
            <person name="Ramliden M."/>
            <person name="Alm E."/>
            <person name="Andersson S."/>
            <person name="Byfors S."/>
        </authorList>
    </citation>
    <scope>NUCLEOTIDE SEQUENCE [LARGE SCALE GENOMIC DNA]</scope>
    <source>
        <strain evidence="2 3">LEGN</strain>
    </source>
</reference>
<sequence>MISITTYWQQFKDCITHLQPSEGNKEYSNQIAVANHLIEIGLTTEQIGITEIQHIGDKLHDQAKLFGYRVSFNSPEKKYEFYLPKITNTETLVFATVYYQHLANYENVDYQGSIYWFRNRVIAGVNEKKIPTRAQSKAMLAEIKNYCTTHHISVNEAEFFKKETESAKDYTTRLFQIFSPDAVVKNESNEPTNLNQPDELAKLGTSLEALKNKRKRLITQMDSFTQKLAECHQTSANYVKLNTEWNNKWFFTKLFYWITSWFSQNSLLNNLKAAHKQVVTAEDALNQEFSPSSTAETYRAELKKQLEEITVECNKAQEQISQYKLNQLEIKLKQLEQKQQEKEQKTITAALEPIKTIEAPEIPEIKPKTNTNSNGSISNLSHCYSFFKEHMPKPEILGAIAAAGAAIVVQNFL</sequence>
<feature type="coiled-coil region" evidence="1">
    <location>
        <begin position="200"/>
        <end position="227"/>
    </location>
</feature>
<protein>
    <submittedName>
        <fullName evidence="2">Uncharacterized protein</fullName>
    </submittedName>
</protein>
<evidence type="ECO:0000313" key="2">
    <source>
        <dbReference type="EMBL" id="KGP63935.1"/>
    </source>
</evidence>
<gene>
    <name evidence="2" type="ORF">EP47_08480</name>
</gene>
<dbReference type="Proteomes" id="UP000054422">
    <property type="component" value="Unassembled WGS sequence"/>
</dbReference>
<dbReference type="RefSeq" id="WP_035887487.1">
    <property type="nucleotide sequence ID" value="NZ_JNCF01000007.1"/>
</dbReference>
<evidence type="ECO:0000256" key="1">
    <source>
        <dbReference type="SAM" id="Coils"/>
    </source>
</evidence>
<name>A0A0A2SS70_9GAMM</name>